<comment type="caution">
    <text evidence="4">The sequence shown here is derived from an EMBL/GenBank/DDBJ whole genome shotgun (WGS) entry which is preliminary data.</text>
</comment>
<evidence type="ECO:0000313" key="4">
    <source>
        <dbReference type="EMBL" id="PDY42067.1"/>
    </source>
</evidence>
<feature type="domain" description="N-acetyltransferase" evidence="3">
    <location>
        <begin position="1"/>
        <end position="91"/>
    </location>
</feature>
<dbReference type="EMBL" id="NVPQ01000017">
    <property type="protein sequence ID" value="PDY42067.1"/>
    <property type="molecule type" value="Genomic_DNA"/>
</dbReference>
<dbReference type="Pfam" id="PF00583">
    <property type="entry name" value="Acetyltransf_1"/>
    <property type="match status" value="1"/>
</dbReference>
<reference evidence="4 5" key="1">
    <citation type="submission" date="2017-09" db="EMBL/GenBank/DDBJ databases">
        <title>Large-scale bioinformatics analysis of Bacillus genomes uncovers conserved roles of natural products in bacterial physiology.</title>
        <authorList>
            <consortium name="Agbiome Team Llc"/>
            <person name="Bleich R.M."/>
            <person name="Grubbs K.J."/>
            <person name="Santa Maria K.C."/>
            <person name="Allen S.E."/>
            <person name="Farag S."/>
            <person name="Shank E.A."/>
            <person name="Bowers A."/>
        </authorList>
    </citation>
    <scope>NUCLEOTIDE SEQUENCE [LARGE SCALE GENOMIC DNA]</scope>
    <source>
        <strain evidence="4 5">AFS098222</strain>
    </source>
</reference>
<keyword evidence="2" id="KW-0012">Acyltransferase</keyword>
<evidence type="ECO:0000256" key="2">
    <source>
        <dbReference type="ARBA" id="ARBA00023315"/>
    </source>
</evidence>
<dbReference type="Proteomes" id="UP000220111">
    <property type="component" value="Unassembled WGS sequence"/>
</dbReference>
<keyword evidence="1" id="KW-0808">Transferase</keyword>
<dbReference type="PANTHER" id="PTHR42919:SF8">
    <property type="entry name" value="N-ALPHA-ACETYLTRANSFERASE 50"/>
    <property type="match status" value="1"/>
</dbReference>
<sequence>MELDLRRKVLYIFNIAVLPSYRNKGIGSSLLNEAISITNKKDISKIYLEVAESNTIALQLYKKRGFKPIEKMENFYVNTNEHAMEMELIVAKS</sequence>
<dbReference type="InterPro" id="IPR000182">
    <property type="entry name" value="GNAT_dom"/>
</dbReference>
<dbReference type="InterPro" id="IPR016181">
    <property type="entry name" value="Acyl_CoA_acyltransferase"/>
</dbReference>
<organism evidence="4 5">
    <name type="scientific">Bacillus wiedmannii</name>
    <dbReference type="NCBI Taxonomy" id="1890302"/>
    <lineage>
        <taxon>Bacteria</taxon>
        <taxon>Bacillati</taxon>
        <taxon>Bacillota</taxon>
        <taxon>Bacilli</taxon>
        <taxon>Bacillales</taxon>
        <taxon>Bacillaceae</taxon>
        <taxon>Bacillus</taxon>
        <taxon>Bacillus cereus group</taxon>
    </lineage>
</organism>
<evidence type="ECO:0000259" key="3">
    <source>
        <dbReference type="PROSITE" id="PS51186"/>
    </source>
</evidence>
<name>A0A2A7BV75_9BACI</name>
<dbReference type="InterPro" id="IPR051556">
    <property type="entry name" value="N-term/lysine_N-AcTrnsfr"/>
</dbReference>
<accession>A0A2A7BV75</accession>
<dbReference type="PROSITE" id="PS51186">
    <property type="entry name" value="GNAT"/>
    <property type="match status" value="1"/>
</dbReference>
<protein>
    <recommendedName>
        <fullName evidence="3">N-acetyltransferase domain-containing protein</fullName>
    </recommendedName>
</protein>
<evidence type="ECO:0000256" key="1">
    <source>
        <dbReference type="ARBA" id="ARBA00022679"/>
    </source>
</evidence>
<proteinExistence type="predicted"/>
<dbReference type="CDD" id="cd04301">
    <property type="entry name" value="NAT_SF"/>
    <property type="match status" value="1"/>
</dbReference>
<dbReference type="RefSeq" id="WP_097815291.1">
    <property type="nucleotide sequence ID" value="NZ_NVPQ01000017.1"/>
</dbReference>
<dbReference type="SUPFAM" id="SSF55729">
    <property type="entry name" value="Acyl-CoA N-acyltransferases (Nat)"/>
    <property type="match status" value="1"/>
</dbReference>
<evidence type="ECO:0000313" key="5">
    <source>
        <dbReference type="Proteomes" id="UP000220111"/>
    </source>
</evidence>
<dbReference type="Gene3D" id="3.40.630.30">
    <property type="match status" value="1"/>
</dbReference>
<dbReference type="GO" id="GO:0016747">
    <property type="term" value="F:acyltransferase activity, transferring groups other than amino-acyl groups"/>
    <property type="evidence" value="ECO:0007669"/>
    <property type="project" value="InterPro"/>
</dbReference>
<gene>
    <name evidence="4" type="ORF">COO17_08965</name>
</gene>
<dbReference type="PANTHER" id="PTHR42919">
    <property type="entry name" value="N-ALPHA-ACETYLTRANSFERASE"/>
    <property type="match status" value="1"/>
</dbReference>
<dbReference type="AlphaFoldDB" id="A0A2A7BV75"/>